<organism evidence="2 3">
    <name type="scientific">Gordonia phosphorivorans</name>
    <dbReference type="NCBI Taxonomy" id="1056982"/>
    <lineage>
        <taxon>Bacteria</taxon>
        <taxon>Bacillati</taxon>
        <taxon>Actinomycetota</taxon>
        <taxon>Actinomycetes</taxon>
        <taxon>Mycobacteriales</taxon>
        <taxon>Gordoniaceae</taxon>
        <taxon>Gordonia</taxon>
    </lineage>
</organism>
<feature type="domain" description="Limonene-1,2-epoxide hydrolase" evidence="1">
    <location>
        <begin position="13"/>
        <end position="131"/>
    </location>
</feature>
<reference evidence="2 3" key="1">
    <citation type="submission" date="2024-09" db="EMBL/GenBank/DDBJ databases">
        <authorList>
            <person name="Sun Q."/>
            <person name="Mori K."/>
        </authorList>
    </citation>
    <scope>NUCLEOTIDE SEQUENCE [LARGE SCALE GENOMIC DNA]</scope>
    <source>
        <strain evidence="2 3">CCM 7957</strain>
    </source>
</reference>
<dbReference type="RefSeq" id="WP_382364968.1">
    <property type="nucleotide sequence ID" value="NZ_JBHLWV010000023.1"/>
</dbReference>
<dbReference type="Gene3D" id="3.10.450.50">
    <property type="match status" value="1"/>
</dbReference>
<evidence type="ECO:0000259" key="1">
    <source>
        <dbReference type="Pfam" id="PF07858"/>
    </source>
</evidence>
<name>A0ABV6HAF7_9ACTN</name>
<keyword evidence="2" id="KW-0378">Hydrolase</keyword>
<dbReference type="GO" id="GO:0016787">
    <property type="term" value="F:hydrolase activity"/>
    <property type="evidence" value="ECO:0007669"/>
    <property type="project" value="UniProtKB-KW"/>
</dbReference>
<dbReference type="Pfam" id="PF07858">
    <property type="entry name" value="LEH"/>
    <property type="match status" value="1"/>
</dbReference>
<keyword evidence="3" id="KW-1185">Reference proteome</keyword>
<sequence length="155" mass="17194">MTAPKLEQRTADQLVSDFFQALAQGRVEQALELVDDDIVYVNVGLPKVRGKKLFGTVMGALGGGTVGFDLEMRAIGVDERGVVLTERIDELRIGPLRMTFWVCGRHEVDGGRLTLWRDYFDFVAVTRGFLRGLAALAIPALRRPLRDPMSAARPH</sequence>
<accession>A0ABV6HAF7</accession>
<dbReference type="Proteomes" id="UP001589783">
    <property type="component" value="Unassembled WGS sequence"/>
</dbReference>
<dbReference type="EMBL" id="JBHLWV010000023">
    <property type="protein sequence ID" value="MFC0315860.1"/>
    <property type="molecule type" value="Genomic_DNA"/>
</dbReference>
<evidence type="ECO:0000313" key="3">
    <source>
        <dbReference type="Proteomes" id="UP001589783"/>
    </source>
</evidence>
<dbReference type="SUPFAM" id="SSF54427">
    <property type="entry name" value="NTF2-like"/>
    <property type="match status" value="1"/>
</dbReference>
<proteinExistence type="predicted"/>
<protein>
    <submittedName>
        <fullName evidence="2">Limonene-1,2-epoxide hydrolase family protein</fullName>
    </submittedName>
</protein>
<gene>
    <name evidence="2" type="ORF">ACFFJD_13465</name>
</gene>
<comment type="caution">
    <text evidence="2">The sequence shown here is derived from an EMBL/GenBank/DDBJ whole genome shotgun (WGS) entry which is preliminary data.</text>
</comment>
<evidence type="ECO:0000313" key="2">
    <source>
        <dbReference type="EMBL" id="MFC0315860.1"/>
    </source>
</evidence>
<dbReference type="InterPro" id="IPR032710">
    <property type="entry name" value="NTF2-like_dom_sf"/>
</dbReference>
<dbReference type="InterPro" id="IPR013100">
    <property type="entry name" value="LEH"/>
</dbReference>